<evidence type="ECO:0000313" key="2">
    <source>
        <dbReference type="EMBL" id="CAH37976.1"/>
    </source>
</evidence>
<dbReference type="PANTHER" id="PTHR38595:SF1">
    <property type="entry name" value="TYPE VI SECRETION SYSTEM COMPONENT TSSE1"/>
    <property type="match status" value="1"/>
</dbReference>
<sequence>MLWPRATTLGNTHVSDLQLYNKLSKRIRRHSLQEVVADHLVDLMNHAIRGARMRIADDSPAAHSVLNFGCPPMQMAGATKINPVHAAAHICEVIRRFEPRVDPASTVVKPRTESRKRLAQTIYFDVSMKAREDGAELRASLALDYLSGYFSLADDR</sequence>
<dbReference type="InterPro" id="IPR053176">
    <property type="entry name" value="T6SS_TssE1-like"/>
</dbReference>
<organism evidence="2 3">
    <name type="scientific">Burkholderia pseudomallei (strain K96243)</name>
    <dbReference type="NCBI Taxonomy" id="272560"/>
    <lineage>
        <taxon>Bacteria</taxon>
        <taxon>Pseudomonadati</taxon>
        <taxon>Pseudomonadota</taxon>
        <taxon>Betaproteobacteria</taxon>
        <taxon>Burkholderiales</taxon>
        <taxon>Burkholderiaceae</taxon>
        <taxon>Burkholderia</taxon>
        <taxon>pseudomallei group</taxon>
    </lineage>
</organism>
<dbReference type="KEGG" id="bps:BPSS0519"/>
<keyword evidence="3" id="KW-1185">Reference proteome</keyword>
<dbReference type="PATRIC" id="fig|272560.6.peg.4532"/>
<dbReference type="Pfam" id="PF04965">
    <property type="entry name" value="GPW_gp25"/>
    <property type="match status" value="1"/>
</dbReference>
<dbReference type="EMBL" id="BX571966">
    <property type="protein sequence ID" value="CAH37976.1"/>
    <property type="molecule type" value="Genomic_DNA"/>
</dbReference>
<evidence type="ECO:0000313" key="3">
    <source>
        <dbReference type="Proteomes" id="UP000000605"/>
    </source>
</evidence>
<dbReference type="STRING" id="272560.BPSS0519"/>
<dbReference type="AlphaFoldDB" id="Q63MX9"/>
<evidence type="ECO:0000259" key="1">
    <source>
        <dbReference type="Pfam" id="PF04965"/>
    </source>
</evidence>
<reference evidence="2 3" key="1">
    <citation type="journal article" date="2004" name="Proc. Natl. Acad. Sci. U.S.A.">
        <title>Genomic plasticity of the causative agent of melioidosis, Burkholderia pseudomallei.</title>
        <authorList>
            <person name="Holden M.T.G."/>
            <person name="Titball R.W."/>
            <person name="Peacock S.J."/>
            <person name="Cerdeno-Tarraga A.M."/>
            <person name="Atkins T."/>
            <person name="Crossman L.C."/>
            <person name="Pitt T."/>
            <person name="Churcher C."/>
            <person name="Mungall K."/>
            <person name="Bentley S.D."/>
            <person name="Sebaihia M."/>
            <person name="Thomson N.R."/>
            <person name="Bason N."/>
            <person name="Beacham I.R."/>
            <person name="Brooks K."/>
            <person name="Brown K.A."/>
            <person name="Brown N.F."/>
            <person name="Challis G.L."/>
            <person name="Cherevach I."/>
            <person name="Chillingworth T."/>
            <person name="Cronin A."/>
            <person name="Crosset B."/>
            <person name="Davis P."/>
            <person name="DeShazer D."/>
            <person name="Feltwell T."/>
            <person name="Fraser A."/>
            <person name="Hance Z."/>
            <person name="Hauser H."/>
            <person name="Holroyd S."/>
            <person name="Jagels K."/>
            <person name="Keith K.E."/>
            <person name="Maddison M."/>
            <person name="Moule S."/>
            <person name="Price C."/>
            <person name="Quail M.A."/>
            <person name="Rabbinowitsch E."/>
            <person name="Rutherford K."/>
            <person name="Sanders M."/>
            <person name="Simmonds M."/>
            <person name="Songsivilai S."/>
            <person name="Stevens K."/>
            <person name="Tumapa S."/>
            <person name="Vesaratchavest M."/>
            <person name="Whitehead S."/>
            <person name="Yeats C."/>
            <person name="Barrell B.G."/>
            <person name="Oyston P.C.F."/>
            <person name="Parkhill J."/>
        </authorList>
    </citation>
    <scope>NUCLEOTIDE SEQUENCE [LARGE SCALE GENOMIC DNA]</scope>
    <source>
        <strain evidence="2 3">K96243</strain>
    </source>
</reference>
<accession>Q63MX9</accession>
<feature type="domain" description="IraD/Gp25-like" evidence="1">
    <location>
        <begin position="31"/>
        <end position="131"/>
    </location>
</feature>
<gene>
    <name evidence="2" type="ordered locus">BPSS0519</name>
</gene>
<dbReference type="PANTHER" id="PTHR38595">
    <property type="entry name" value="CYTOPLASMIC PROTEIN-RELATED"/>
    <property type="match status" value="1"/>
</dbReference>
<dbReference type="Proteomes" id="UP000000605">
    <property type="component" value="Chromosome 2"/>
</dbReference>
<protein>
    <recommendedName>
        <fullName evidence="1">IraD/Gp25-like domain-containing protein</fullName>
    </recommendedName>
</protein>
<dbReference type="InterPro" id="IPR007048">
    <property type="entry name" value="IraD/Gp25-like"/>
</dbReference>
<name>Q63MX9_BURPS</name>
<dbReference type="SUPFAM" id="SSF160719">
    <property type="entry name" value="gpW/gp25-like"/>
    <property type="match status" value="1"/>
</dbReference>
<proteinExistence type="predicted"/>